<dbReference type="InterPro" id="IPR058419">
    <property type="entry name" value="DUF8106"/>
</dbReference>
<gene>
    <name evidence="3" type="ORF">ACFR9U_18110</name>
</gene>
<evidence type="ECO:0000313" key="3">
    <source>
        <dbReference type="EMBL" id="MFD1588896.1"/>
    </source>
</evidence>
<dbReference type="EMBL" id="JBHUDJ010000014">
    <property type="protein sequence ID" value="MFD1588896.1"/>
    <property type="molecule type" value="Genomic_DNA"/>
</dbReference>
<dbReference type="AlphaFoldDB" id="A0ABD6CEU1"/>
<accession>A0ABD6CEU1</accession>
<organism evidence="3 4">
    <name type="scientific">Halorientalis brevis</name>
    <dbReference type="NCBI Taxonomy" id="1126241"/>
    <lineage>
        <taxon>Archaea</taxon>
        <taxon>Methanobacteriati</taxon>
        <taxon>Methanobacteriota</taxon>
        <taxon>Stenosarchaea group</taxon>
        <taxon>Halobacteria</taxon>
        <taxon>Halobacteriales</taxon>
        <taxon>Haloarculaceae</taxon>
        <taxon>Halorientalis</taxon>
    </lineage>
</organism>
<dbReference type="RefSeq" id="WP_247378549.1">
    <property type="nucleotide sequence ID" value="NZ_JALLGV010000005.1"/>
</dbReference>
<keyword evidence="4" id="KW-1185">Reference proteome</keyword>
<evidence type="ECO:0000259" key="2">
    <source>
        <dbReference type="Pfam" id="PF26408"/>
    </source>
</evidence>
<evidence type="ECO:0000256" key="1">
    <source>
        <dbReference type="SAM" id="MobiDB-lite"/>
    </source>
</evidence>
<feature type="region of interest" description="Disordered" evidence="1">
    <location>
        <begin position="1"/>
        <end position="24"/>
    </location>
</feature>
<protein>
    <recommendedName>
        <fullName evidence="2">DUF8106 domain-containing protein</fullName>
    </recommendedName>
</protein>
<comment type="caution">
    <text evidence="3">The sequence shown here is derived from an EMBL/GenBank/DDBJ whole genome shotgun (WGS) entry which is preliminary data.</text>
</comment>
<reference evidence="3 4" key="1">
    <citation type="journal article" date="2019" name="Int. J. Syst. Evol. Microbiol.">
        <title>The Global Catalogue of Microorganisms (GCM) 10K type strain sequencing project: providing services to taxonomists for standard genome sequencing and annotation.</title>
        <authorList>
            <consortium name="The Broad Institute Genomics Platform"/>
            <consortium name="The Broad Institute Genome Sequencing Center for Infectious Disease"/>
            <person name="Wu L."/>
            <person name="Ma J."/>
        </authorList>
    </citation>
    <scope>NUCLEOTIDE SEQUENCE [LARGE SCALE GENOMIC DNA]</scope>
    <source>
        <strain evidence="3 4">CGMCC 1.12125</strain>
    </source>
</reference>
<feature type="domain" description="DUF8106" evidence="2">
    <location>
        <begin position="25"/>
        <end position="69"/>
    </location>
</feature>
<dbReference type="Proteomes" id="UP001597119">
    <property type="component" value="Unassembled WGS sequence"/>
</dbReference>
<proteinExistence type="predicted"/>
<name>A0ABD6CEU1_9EURY</name>
<evidence type="ECO:0000313" key="4">
    <source>
        <dbReference type="Proteomes" id="UP001597119"/>
    </source>
</evidence>
<dbReference type="Pfam" id="PF26408">
    <property type="entry name" value="DUF8106"/>
    <property type="match status" value="1"/>
</dbReference>
<sequence>MTSPDGRQVRSPRTRDEHAPPPRTRKAVLFCPDCEYEDLVDGNWEERDDRTDRVRELVCPQCDAVVTGRPLPEDREAPLDYDDPGRDEQFDPWRRLWASTLRFWVKLPPNADSLRRAN</sequence>